<proteinExistence type="predicted"/>
<evidence type="ECO:0008006" key="6">
    <source>
        <dbReference type="Google" id="ProtNLM"/>
    </source>
</evidence>
<dbReference type="SUPFAM" id="SSF81901">
    <property type="entry name" value="HCP-like"/>
    <property type="match status" value="1"/>
</dbReference>
<evidence type="ECO:0000256" key="3">
    <source>
        <dbReference type="SAM" id="MobiDB-lite"/>
    </source>
</evidence>
<dbReference type="PANTHER" id="PTHR12558">
    <property type="entry name" value="CELL DIVISION CYCLE 16,23,27"/>
    <property type="match status" value="1"/>
</dbReference>
<organism evidence="4 5">
    <name type="scientific">Rotaria sordida</name>
    <dbReference type="NCBI Taxonomy" id="392033"/>
    <lineage>
        <taxon>Eukaryota</taxon>
        <taxon>Metazoa</taxon>
        <taxon>Spiralia</taxon>
        <taxon>Gnathifera</taxon>
        <taxon>Rotifera</taxon>
        <taxon>Eurotatoria</taxon>
        <taxon>Bdelloidea</taxon>
        <taxon>Philodinida</taxon>
        <taxon>Philodinidae</taxon>
        <taxon>Rotaria</taxon>
    </lineage>
</organism>
<name>A0A813W2T2_9BILA</name>
<gene>
    <name evidence="4" type="ORF">SEV965_LOCUS3008</name>
</gene>
<evidence type="ECO:0000256" key="2">
    <source>
        <dbReference type="PROSITE-ProRule" id="PRU00339"/>
    </source>
</evidence>
<sequence>MNMSCLRSILENLFIYLESLVQRTPNKTCNSISTSLSSIYLIIEWEAFYLLLDHVLFIVRKELFSSSTITIKFQEKCHSLLITSTIKEQFLRTLKFLLQFTPNLSEHIHGHVLNLLSCMFFITQHDQTLAIQIIQRLLTTFQSYQQQSIAGIDKNQCEVMQIQSSNAFLYLCKNFTVKIIDYYTELFPFLCQLYKNEFQFKKTFLSRTIDESSNPTLKLLDAMQILFFYKLIHQTTIDNNQLQDFYELIKPIYDILNISLTADTLTIFIEYLDLCSNRLEPINIIHYRRRNLMLALHCLCLLLRYVKQQQFDTNIRSKISMCFRPILFDYILKVTQFCNQLYDQQINPFYDILKTNLTYSDTERQLYLGTYESNNVAKAMIPSTVTPSSPPVSYVRLQSTSNILIDDERLRDYLHRLFDICYQINGMYFAYDTDLYYLKLNDNNYLLTTYLQKILFENFNTLPSFRLRIVLRHFCRLFVENYSSSIGTDEEIIDELFLKFLNAFLPYIQQRLTTMWNNLLTTTMNYQQGQYSDEVIEECVCVLITRDFIDIIRYFIFKTIPGQINSTSININKKKNKINIGRNNSESMCEEINGDLDQIDEWDEQNTNSNISNKLLNNSHEKLDYSDLFMGMIKMSRQNLNRRDHRAWYGLGETYEIIKMYNYALYYFKEAFALKPNDSRYSNALGEVYERTQKLHEAKKCYWRSYCVGDIEGNALAKYAHVCDHLKDEETAARAYMEFIRTQELRQVKNFTEFSHAAEFLANYHVKKRQYDQACSYARKCLEFPEVKNAAKDILNKITGLREGQQQLKDKELSQQQTSAPAPTAQSTIHEFDSSSTTTID</sequence>
<dbReference type="GO" id="GO:0051301">
    <property type="term" value="P:cell division"/>
    <property type="evidence" value="ECO:0007669"/>
    <property type="project" value="TreeGrafter"/>
</dbReference>
<feature type="compositionally biased region" description="Low complexity" evidence="3">
    <location>
        <begin position="814"/>
        <end position="828"/>
    </location>
</feature>
<evidence type="ECO:0000313" key="4">
    <source>
        <dbReference type="EMBL" id="CAF0849157.1"/>
    </source>
</evidence>
<dbReference type="GO" id="GO:0045842">
    <property type="term" value="P:positive regulation of mitotic metaphase/anaphase transition"/>
    <property type="evidence" value="ECO:0007669"/>
    <property type="project" value="TreeGrafter"/>
</dbReference>
<dbReference type="SMART" id="SM00028">
    <property type="entry name" value="TPR"/>
    <property type="match status" value="2"/>
</dbReference>
<dbReference type="PANTHER" id="PTHR12558:SF10">
    <property type="entry name" value="CELL DIVISION CYCLE PROTEIN 23 HOMOLOG"/>
    <property type="match status" value="1"/>
</dbReference>
<evidence type="ECO:0000313" key="5">
    <source>
        <dbReference type="Proteomes" id="UP000663889"/>
    </source>
</evidence>
<dbReference type="PROSITE" id="PS50005">
    <property type="entry name" value="TPR"/>
    <property type="match status" value="1"/>
</dbReference>
<dbReference type="Gene3D" id="1.25.40.10">
    <property type="entry name" value="Tetratricopeptide repeat domain"/>
    <property type="match status" value="1"/>
</dbReference>
<dbReference type="InterPro" id="IPR011989">
    <property type="entry name" value="ARM-like"/>
</dbReference>
<dbReference type="GO" id="GO:0016567">
    <property type="term" value="P:protein ubiquitination"/>
    <property type="evidence" value="ECO:0007669"/>
    <property type="project" value="TreeGrafter"/>
</dbReference>
<dbReference type="Gene3D" id="1.25.10.10">
    <property type="entry name" value="Leucine-rich Repeat Variant"/>
    <property type="match status" value="1"/>
</dbReference>
<keyword evidence="1 2" id="KW-0802">TPR repeat</keyword>
<feature type="region of interest" description="Disordered" evidence="3">
    <location>
        <begin position="806"/>
        <end position="841"/>
    </location>
</feature>
<dbReference type="InterPro" id="IPR019734">
    <property type="entry name" value="TPR_rpt"/>
</dbReference>
<comment type="caution">
    <text evidence="4">The sequence shown here is derived from an EMBL/GenBank/DDBJ whole genome shotgun (WGS) entry which is preliminary data.</text>
</comment>
<dbReference type="InterPro" id="IPR011990">
    <property type="entry name" value="TPR-like_helical_dom_sf"/>
</dbReference>
<reference evidence="4" key="1">
    <citation type="submission" date="2021-02" db="EMBL/GenBank/DDBJ databases">
        <authorList>
            <person name="Nowell W R."/>
        </authorList>
    </citation>
    <scope>NUCLEOTIDE SEQUENCE</scope>
</reference>
<dbReference type="GO" id="GO:0031145">
    <property type="term" value="P:anaphase-promoting complex-dependent catabolic process"/>
    <property type="evidence" value="ECO:0007669"/>
    <property type="project" value="TreeGrafter"/>
</dbReference>
<dbReference type="EMBL" id="CAJNOU010000074">
    <property type="protein sequence ID" value="CAF0849157.1"/>
    <property type="molecule type" value="Genomic_DNA"/>
</dbReference>
<dbReference type="AlphaFoldDB" id="A0A813W2T2"/>
<evidence type="ECO:0000256" key="1">
    <source>
        <dbReference type="ARBA" id="ARBA00022803"/>
    </source>
</evidence>
<dbReference type="GO" id="GO:0005680">
    <property type="term" value="C:anaphase-promoting complex"/>
    <property type="evidence" value="ECO:0007669"/>
    <property type="project" value="TreeGrafter"/>
</dbReference>
<accession>A0A813W2T2</accession>
<protein>
    <recommendedName>
        <fullName evidence="6">Tetratricopeptide repeat protein</fullName>
    </recommendedName>
</protein>
<feature type="repeat" description="TPR" evidence="2">
    <location>
        <begin position="645"/>
        <end position="678"/>
    </location>
</feature>
<dbReference type="Proteomes" id="UP000663889">
    <property type="component" value="Unassembled WGS sequence"/>
</dbReference>